<name>A0ACC2R0I4_9NEOP</name>
<organism evidence="1 2">
    <name type="scientific">Mythimna loreyi</name>
    <dbReference type="NCBI Taxonomy" id="667449"/>
    <lineage>
        <taxon>Eukaryota</taxon>
        <taxon>Metazoa</taxon>
        <taxon>Ecdysozoa</taxon>
        <taxon>Arthropoda</taxon>
        <taxon>Hexapoda</taxon>
        <taxon>Insecta</taxon>
        <taxon>Pterygota</taxon>
        <taxon>Neoptera</taxon>
        <taxon>Endopterygota</taxon>
        <taxon>Lepidoptera</taxon>
        <taxon>Glossata</taxon>
        <taxon>Ditrysia</taxon>
        <taxon>Noctuoidea</taxon>
        <taxon>Noctuidae</taxon>
        <taxon>Noctuinae</taxon>
        <taxon>Hadenini</taxon>
        <taxon>Mythimna</taxon>
    </lineage>
</organism>
<comment type="caution">
    <text evidence="1">The sequence shown here is derived from an EMBL/GenBank/DDBJ whole genome shotgun (WGS) entry which is preliminary data.</text>
</comment>
<proteinExistence type="predicted"/>
<protein>
    <submittedName>
        <fullName evidence="1">Uncharacterized protein</fullName>
    </submittedName>
</protein>
<accession>A0ACC2R0I4</accession>
<dbReference type="Proteomes" id="UP001231649">
    <property type="component" value="Chromosome 12"/>
</dbReference>
<reference evidence="1" key="1">
    <citation type="submission" date="2023-03" db="EMBL/GenBank/DDBJ databases">
        <title>Chromosome-level genomes of two armyworms, Mythimna separata and Mythimna loreyi, provide insights into the biosynthesis and reception of sex pheromones.</title>
        <authorList>
            <person name="Zhao H."/>
        </authorList>
    </citation>
    <scope>NUCLEOTIDE SEQUENCE</scope>
    <source>
        <strain evidence="1">BeijingLab</strain>
    </source>
</reference>
<sequence length="100" mass="11003">MHIKGPFTQTGSESIGAHFSFHTDRIVCAWKRSVAVEAGRMRSEPAFAWSLKGLCYQNGGRRGEARTQSEPIGCASEKEHPIGCASEKEHAIGTNRLCER</sequence>
<keyword evidence="2" id="KW-1185">Reference proteome</keyword>
<gene>
    <name evidence="1" type="ORF">PYW08_002004</name>
</gene>
<evidence type="ECO:0000313" key="2">
    <source>
        <dbReference type="Proteomes" id="UP001231649"/>
    </source>
</evidence>
<evidence type="ECO:0000313" key="1">
    <source>
        <dbReference type="EMBL" id="KAJ8730591.1"/>
    </source>
</evidence>
<dbReference type="EMBL" id="CM056788">
    <property type="protein sequence ID" value="KAJ8730591.1"/>
    <property type="molecule type" value="Genomic_DNA"/>
</dbReference>